<name>A0A9L0JNJ0_EQUAS</name>
<dbReference type="InterPro" id="IPR040817">
    <property type="entry name" value="LIFR_D2"/>
</dbReference>
<evidence type="ECO:0000313" key="4">
    <source>
        <dbReference type="Ensembl" id="ENSEASP00005054901.1"/>
    </source>
</evidence>
<evidence type="ECO:0000256" key="1">
    <source>
        <dbReference type="SAM" id="SignalP"/>
    </source>
</evidence>
<feature type="signal peptide" evidence="1">
    <location>
        <begin position="1"/>
        <end position="23"/>
    </location>
</feature>
<accession>A0A9L0JNJ0</accession>
<dbReference type="InterPro" id="IPR036116">
    <property type="entry name" value="FN3_sf"/>
</dbReference>
<dbReference type="FunFam" id="2.60.40.10:FF:001148">
    <property type="entry name" value="oncostatin-M-specific receptor subunit beta"/>
    <property type="match status" value="1"/>
</dbReference>
<dbReference type="Ensembl" id="ENSEAST00005071354.1">
    <property type="protein sequence ID" value="ENSEASP00005054901.1"/>
    <property type="gene ID" value="ENSEASG00005013962.2"/>
</dbReference>
<dbReference type="SUPFAM" id="SSF49265">
    <property type="entry name" value="Fibronectin type III"/>
    <property type="match status" value="1"/>
</dbReference>
<sequence length="326" mass="37882">MALFAFFQTILLLVSLSLRTCQSEVLSEPLPLTPESLEVSINSAQQCLHLQWRVHSLAYHQELKMVFQIEISRINTSNVIRVDYYSTTVKWNQVLQWSWESELPLECATHFVRIRSRVDDARVSEPRFWSNWSSWKEVNEQNSLGHKASSVFPVDKLVEEGSNVTICYISRSHQNNVSCYLDGVRMHVEQLDPNVSAFHVNNVAFVRETGTNIFCEMDPKDDAGTVLFVSKVLEAPKDFSCETQDFKTLHCTWDPGSDTSLVRKQPYQSYTLFESFSGEKRLCEHKNWCDWQIAQDSQEMYNFTLVAENYLRKRSVNILFNLTHRD</sequence>
<reference evidence="4" key="2">
    <citation type="submission" date="2025-08" db="UniProtKB">
        <authorList>
            <consortium name="Ensembl"/>
        </authorList>
    </citation>
    <scope>IDENTIFICATION</scope>
</reference>
<organism evidence="4 5">
    <name type="scientific">Equus asinus</name>
    <name type="common">Donkey</name>
    <name type="synonym">Equus africanus asinus</name>
    <dbReference type="NCBI Taxonomy" id="9793"/>
    <lineage>
        <taxon>Eukaryota</taxon>
        <taxon>Metazoa</taxon>
        <taxon>Chordata</taxon>
        <taxon>Craniata</taxon>
        <taxon>Vertebrata</taxon>
        <taxon>Euteleostomi</taxon>
        <taxon>Mammalia</taxon>
        <taxon>Eutheria</taxon>
        <taxon>Laurasiatheria</taxon>
        <taxon>Perissodactyla</taxon>
        <taxon>Equidae</taxon>
        <taxon>Equus</taxon>
    </lineage>
</organism>
<keyword evidence="5" id="KW-1185">Reference proteome</keyword>
<dbReference type="Pfam" id="PF17971">
    <property type="entry name" value="LIFR_D2"/>
    <property type="match status" value="1"/>
</dbReference>
<feature type="chain" id="PRO_5040238835" evidence="1">
    <location>
        <begin position="24"/>
        <end position="326"/>
    </location>
</feature>
<evidence type="ECO:0000313" key="5">
    <source>
        <dbReference type="Proteomes" id="UP000694387"/>
    </source>
</evidence>
<feature type="domain" description="Leukemia inhibitory factor receptor-like Ig-like" evidence="3">
    <location>
        <begin position="151"/>
        <end position="229"/>
    </location>
</feature>
<dbReference type="AlphaFoldDB" id="A0A9L0JNJ0"/>
<protein>
    <submittedName>
        <fullName evidence="4">Oncostatin M receptor</fullName>
    </submittedName>
</protein>
<dbReference type="Pfam" id="PF25552">
    <property type="entry name" value="LIFR_D4"/>
    <property type="match status" value="1"/>
</dbReference>
<dbReference type="GeneTree" id="ENSGT00940000160851"/>
<dbReference type="Proteomes" id="UP000694387">
    <property type="component" value="Chromosome 10"/>
</dbReference>
<keyword evidence="1" id="KW-0732">Signal</keyword>
<dbReference type="FunFam" id="2.60.40.10:FF:000657">
    <property type="entry name" value="Leukemia inhibitory factor receptor"/>
    <property type="match status" value="1"/>
</dbReference>
<proteinExistence type="predicted"/>
<dbReference type="Gene3D" id="2.60.40.10">
    <property type="entry name" value="Immunoglobulins"/>
    <property type="match status" value="3"/>
</dbReference>
<gene>
    <name evidence="4" type="primary">OSMR</name>
</gene>
<evidence type="ECO:0000259" key="3">
    <source>
        <dbReference type="Pfam" id="PF21177"/>
    </source>
</evidence>
<dbReference type="InterPro" id="IPR013783">
    <property type="entry name" value="Ig-like_fold"/>
</dbReference>
<feature type="domain" description="Leukemia inhibitory factor receptor D2" evidence="2">
    <location>
        <begin position="30"/>
        <end position="138"/>
    </location>
</feature>
<evidence type="ECO:0000259" key="2">
    <source>
        <dbReference type="Pfam" id="PF17971"/>
    </source>
</evidence>
<reference evidence="4" key="3">
    <citation type="submission" date="2025-09" db="UniProtKB">
        <authorList>
            <consortium name="Ensembl"/>
        </authorList>
    </citation>
    <scope>IDENTIFICATION</scope>
</reference>
<reference evidence="4 5" key="1">
    <citation type="journal article" date="2020" name="Nat. Commun.">
        <title>Donkey genomes provide new insights into domestication and selection for coat color.</title>
        <authorList>
            <person name="Wang"/>
            <person name="C."/>
            <person name="Li"/>
            <person name="H."/>
            <person name="Guo"/>
            <person name="Y."/>
            <person name="Huang"/>
            <person name="J."/>
            <person name="Sun"/>
            <person name="Y."/>
            <person name="Min"/>
            <person name="J."/>
            <person name="Wang"/>
            <person name="J."/>
            <person name="Fang"/>
            <person name="X."/>
            <person name="Zhao"/>
            <person name="Z."/>
            <person name="Wang"/>
            <person name="S."/>
            <person name="Zhang"/>
            <person name="Y."/>
            <person name="Liu"/>
            <person name="Q."/>
            <person name="Jiang"/>
            <person name="Q."/>
            <person name="Wang"/>
            <person name="X."/>
            <person name="Guo"/>
            <person name="Y."/>
            <person name="Yang"/>
            <person name="C."/>
            <person name="Wang"/>
            <person name="Y."/>
            <person name="Tian"/>
            <person name="F."/>
            <person name="Zhuang"/>
            <person name="G."/>
            <person name="Fan"/>
            <person name="Y."/>
            <person name="Gao"/>
            <person name="Q."/>
            <person name="Li"/>
            <person name="Y."/>
            <person name="Ju"/>
            <person name="Z."/>
            <person name="Li"/>
            <person name="J."/>
            <person name="Li"/>
            <person name="R."/>
            <person name="Hou"/>
            <person name="M."/>
            <person name="Yang"/>
            <person name="G."/>
            <person name="Liu"/>
            <person name="G."/>
            <person name="Liu"/>
            <person name="W."/>
            <person name="Guo"/>
            <person name="J."/>
            <person name="Pan"/>
            <person name="S."/>
            <person name="Fan"/>
            <person name="G."/>
            <person name="Zhang"/>
            <person name="W."/>
            <person name="Zhang"/>
            <person name="R."/>
            <person name="Yu"/>
            <person name="J."/>
            <person name="Zhang"/>
            <person name="X."/>
            <person name="Yin"/>
            <person name="Q."/>
            <person name="Ji"/>
            <person name="C."/>
            <person name="Jin"/>
            <person name="Y."/>
            <person name="Yue"/>
            <person name="G."/>
            <person name="Liu"/>
            <person name="M."/>
            <person name="Xu"/>
            <person name="J."/>
            <person name="Liu"/>
            <person name="S."/>
            <person name="Jordana"/>
            <person name="J."/>
            <person name="Noce"/>
            <person name="A."/>
            <person name="Amills"/>
            <person name="M."/>
            <person name="Wu"/>
            <person name="D.D."/>
            <person name="Li"/>
            <person name="S."/>
            <person name="Zhou"/>
            <person name="X. and Zhong"/>
            <person name="J."/>
        </authorList>
    </citation>
    <scope>NUCLEOTIDE SEQUENCE [LARGE SCALE GENOMIC DNA]</scope>
</reference>
<dbReference type="InterPro" id="IPR048497">
    <property type="entry name" value="LIF-R-like_Ig-like"/>
</dbReference>
<dbReference type="Pfam" id="PF21177">
    <property type="entry name" value="LIF-R_Ig-like"/>
    <property type="match status" value="1"/>
</dbReference>
<dbReference type="FunFam" id="2.60.40.10:FF:000607">
    <property type="entry name" value="Leukemia inhibitory factor receptor"/>
    <property type="match status" value="1"/>
</dbReference>